<evidence type="ECO:0000313" key="17">
    <source>
        <dbReference type="Proteomes" id="UP001164459"/>
    </source>
</evidence>
<evidence type="ECO:0000256" key="5">
    <source>
        <dbReference type="ARBA" id="ARBA00022679"/>
    </source>
</evidence>
<dbReference type="Gene3D" id="3.30.450.40">
    <property type="match status" value="1"/>
</dbReference>
<dbReference type="InterPro" id="IPR005467">
    <property type="entry name" value="His_kinase_dom"/>
</dbReference>
<dbReference type="PANTHER" id="PTHR42878:SF7">
    <property type="entry name" value="SENSOR HISTIDINE KINASE GLRK"/>
    <property type="match status" value="1"/>
</dbReference>
<dbReference type="Pfam" id="PF13185">
    <property type="entry name" value="GAF_2"/>
    <property type="match status" value="1"/>
</dbReference>
<keyword evidence="10" id="KW-1133">Transmembrane helix</keyword>
<dbReference type="CDD" id="cd00075">
    <property type="entry name" value="HATPase"/>
    <property type="match status" value="1"/>
</dbReference>
<dbReference type="Pfam" id="PF02518">
    <property type="entry name" value="HATPase_c"/>
    <property type="match status" value="1"/>
</dbReference>
<dbReference type="SMART" id="SM00086">
    <property type="entry name" value="PAC"/>
    <property type="match status" value="3"/>
</dbReference>
<accession>A0ABY7H7M2</accession>
<evidence type="ECO:0000259" key="15">
    <source>
        <dbReference type="PROSITE" id="PS50113"/>
    </source>
</evidence>
<dbReference type="InterPro" id="IPR001610">
    <property type="entry name" value="PAC"/>
</dbReference>
<dbReference type="PROSITE" id="PS50113">
    <property type="entry name" value="PAC"/>
    <property type="match status" value="1"/>
</dbReference>
<dbReference type="InterPro" id="IPR035965">
    <property type="entry name" value="PAS-like_dom_sf"/>
</dbReference>
<dbReference type="EMBL" id="CP114040">
    <property type="protein sequence ID" value="WAS95090.1"/>
    <property type="molecule type" value="Genomic_DNA"/>
</dbReference>
<comment type="subcellular location">
    <subcellularLocation>
        <location evidence="2">Membrane</location>
        <topology evidence="2">Multi-pass membrane protein</topology>
    </subcellularLocation>
</comment>
<feature type="domain" description="PAS" evidence="14">
    <location>
        <begin position="180"/>
        <end position="225"/>
    </location>
</feature>
<keyword evidence="17" id="KW-1185">Reference proteome</keyword>
<dbReference type="Gene3D" id="1.10.287.130">
    <property type="match status" value="1"/>
</dbReference>
<keyword evidence="6" id="KW-0812">Transmembrane</keyword>
<keyword evidence="11" id="KW-0902">Two-component regulatory system</keyword>
<dbReference type="InterPro" id="IPR036097">
    <property type="entry name" value="HisK_dim/P_sf"/>
</dbReference>
<name>A0ABY7H7M2_9BACT</name>
<organism evidence="16 17">
    <name type="scientific">Nannocystis punicea</name>
    <dbReference type="NCBI Taxonomy" id="2995304"/>
    <lineage>
        <taxon>Bacteria</taxon>
        <taxon>Pseudomonadati</taxon>
        <taxon>Myxococcota</taxon>
        <taxon>Polyangia</taxon>
        <taxon>Nannocystales</taxon>
        <taxon>Nannocystaceae</taxon>
        <taxon>Nannocystis</taxon>
    </lineage>
</organism>
<dbReference type="Pfam" id="PF00512">
    <property type="entry name" value="HisKA"/>
    <property type="match status" value="1"/>
</dbReference>
<dbReference type="SMART" id="SM00388">
    <property type="entry name" value="HisKA"/>
    <property type="match status" value="1"/>
</dbReference>
<proteinExistence type="predicted"/>
<keyword evidence="4" id="KW-0597">Phosphoprotein</keyword>
<dbReference type="InterPro" id="IPR003594">
    <property type="entry name" value="HATPase_dom"/>
</dbReference>
<keyword evidence="7" id="KW-0547">Nucleotide-binding</keyword>
<evidence type="ECO:0000256" key="3">
    <source>
        <dbReference type="ARBA" id="ARBA00012438"/>
    </source>
</evidence>
<evidence type="ECO:0000256" key="11">
    <source>
        <dbReference type="ARBA" id="ARBA00023012"/>
    </source>
</evidence>
<evidence type="ECO:0000313" key="16">
    <source>
        <dbReference type="EMBL" id="WAS95090.1"/>
    </source>
</evidence>
<dbReference type="InterPro" id="IPR000014">
    <property type="entry name" value="PAS"/>
</dbReference>
<dbReference type="PRINTS" id="PR00344">
    <property type="entry name" value="BCTRLSENSOR"/>
</dbReference>
<evidence type="ECO:0000259" key="13">
    <source>
        <dbReference type="PROSITE" id="PS50109"/>
    </source>
</evidence>
<evidence type="ECO:0000259" key="14">
    <source>
        <dbReference type="PROSITE" id="PS50112"/>
    </source>
</evidence>
<dbReference type="SMART" id="SM00091">
    <property type="entry name" value="PAS"/>
    <property type="match status" value="3"/>
</dbReference>
<dbReference type="SMART" id="SM00065">
    <property type="entry name" value="GAF"/>
    <property type="match status" value="1"/>
</dbReference>
<dbReference type="SUPFAM" id="SSF55874">
    <property type="entry name" value="ATPase domain of HSP90 chaperone/DNA topoisomerase II/histidine kinase"/>
    <property type="match status" value="1"/>
</dbReference>
<dbReference type="Gene3D" id="3.30.565.10">
    <property type="entry name" value="Histidine kinase-like ATPase, C-terminal domain"/>
    <property type="match status" value="1"/>
</dbReference>
<evidence type="ECO:0000256" key="10">
    <source>
        <dbReference type="ARBA" id="ARBA00022989"/>
    </source>
</evidence>
<evidence type="ECO:0000256" key="9">
    <source>
        <dbReference type="ARBA" id="ARBA00022840"/>
    </source>
</evidence>
<dbReference type="PROSITE" id="PS50109">
    <property type="entry name" value="HIS_KIN"/>
    <property type="match status" value="1"/>
</dbReference>
<dbReference type="InterPro" id="IPR003018">
    <property type="entry name" value="GAF"/>
</dbReference>
<feature type="domain" description="Histidine kinase" evidence="13">
    <location>
        <begin position="616"/>
        <end position="829"/>
    </location>
</feature>
<reference evidence="16" key="1">
    <citation type="submission" date="2022-11" db="EMBL/GenBank/DDBJ databases">
        <title>Minimal conservation of predation-associated metabolite biosynthetic gene clusters underscores biosynthetic potential of Myxococcota including descriptions for ten novel species: Archangium lansinium sp. nov., Myxococcus landrumus sp. nov., Nannocystis bai.</title>
        <authorList>
            <person name="Ahearne A."/>
            <person name="Stevens C."/>
            <person name="Dowd S."/>
        </authorList>
    </citation>
    <scope>NUCLEOTIDE SEQUENCE</scope>
    <source>
        <strain evidence="16">Fl3</strain>
    </source>
</reference>
<dbReference type="InterPro" id="IPR004358">
    <property type="entry name" value="Sig_transdc_His_kin-like_C"/>
</dbReference>
<evidence type="ECO:0000256" key="2">
    <source>
        <dbReference type="ARBA" id="ARBA00004141"/>
    </source>
</evidence>
<dbReference type="InterPro" id="IPR003661">
    <property type="entry name" value="HisK_dim/P_dom"/>
</dbReference>
<dbReference type="InterPro" id="IPR036890">
    <property type="entry name" value="HATPase_C_sf"/>
</dbReference>
<dbReference type="PANTHER" id="PTHR42878">
    <property type="entry name" value="TWO-COMPONENT HISTIDINE KINASE"/>
    <property type="match status" value="1"/>
</dbReference>
<gene>
    <name evidence="16" type="ORF">O0S08_02925</name>
</gene>
<dbReference type="SUPFAM" id="SSF55785">
    <property type="entry name" value="PYP-like sensor domain (PAS domain)"/>
    <property type="match status" value="3"/>
</dbReference>
<evidence type="ECO:0000256" key="7">
    <source>
        <dbReference type="ARBA" id="ARBA00022741"/>
    </source>
</evidence>
<dbReference type="PROSITE" id="PS50112">
    <property type="entry name" value="PAS"/>
    <property type="match status" value="2"/>
</dbReference>
<dbReference type="CDD" id="cd00130">
    <property type="entry name" value="PAS"/>
    <property type="match status" value="2"/>
</dbReference>
<dbReference type="CDD" id="cd00082">
    <property type="entry name" value="HisKA"/>
    <property type="match status" value="1"/>
</dbReference>
<feature type="domain" description="PAS" evidence="14">
    <location>
        <begin position="55"/>
        <end position="125"/>
    </location>
</feature>
<evidence type="ECO:0000256" key="4">
    <source>
        <dbReference type="ARBA" id="ARBA00022553"/>
    </source>
</evidence>
<dbReference type="SMART" id="SM00387">
    <property type="entry name" value="HATPase_c"/>
    <property type="match status" value="1"/>
</dbReference>
<dbReference type="SUPFAM" id="SSF47384">
    <property type="entry name" value="Homodimeric domain of signal transducing histidine kinase"/>
    <property type="match status" value="1"/>
</dbReference>
<dbReference type="InterPro" id="IPR000700">
    <property type="entry name" value="PAS-assoc_C"/>
</dbReference>
<dbReference type="Gene3D" id="3.30.450.20">
    <property type="entry name" value="PAS domain"/>
    <property type="match status" value="3"/>
</dbReference>
<feature type="domain" description="PAC" evidence="15">
    <location>
        <begin position="560"/>
        <end position="612"/>
    </location>
</feature>
<dbReference type="Proteomes" id="UP001164459">
    <property type="component" value="Chromosome"/>
</dbReference>
<dbReference type="InterPro" id="IPR029016">
    <property type="entry name" value="GAF-like_dom_sf"/>
</dbReference>
<dbReference type="InterPro" id="IPR013656">
    <property type="entry name" value="PAS_4"/>
</dbReference>
<keyword evidence="9" id="KW-0067">ATP-binding</keyword>
<protein>
    <recommendedName>
        <fullName evidence="3">histidine kinase</fullName>
        <ecNumber evidence="3">2.7.13.3</ecNumber>
    </recommendedName>
</protein>
<keyword evidence="5" id="KW-0808">Transferase</keyword>
<evidence type="ECO:0000256" key="1">
    <source>
        <dbReference type="ARBA" id="ARBA00000085"/>
    </source>
</evidence>
<dbReference type="Pfam" id="PF00989">
    <property type="entry name" value="PAS"/>
    <property type="match status" value="2"/>
</dbReference>
<dbReference type="EC" id="2.7.13.3" evidence="3"/>
<dbReference type="RefSeq" id="WP_269037422.1">
    <property type="nucleotide sequence ID" value="NZ_CP114040.1"/>
</dbReference>
<dbReference type="InterPro" id="IPR050351">
    <property type="entry name" value="BphY/WalK/GraS-like"/>
</dbReference>
<evidence type="ECO:0000256" key="6">
    <source>
        <dbReference type="ARBA" id="ARBA00022692"/>
    </source>
</evidence>
<evidence type="ECO:0000256" key="8">
    <source>
        <dbReference type="ARBA" id="ARBA00022777"/>
    </source>
</evidence>
<dbReference type="SUPFAM" id="SSF55781">
    <property type="entry name" value="GAF domain-like"/>
    <property type="match status" value="1"/>
</dbReference>
<evidence type="ECO:0000256" key="12">
    <source>
        <dbReference type="ARBA" id="ARBA00023136"/>
    </source>
</evidence>
<dbReference type="Pfam" id="PF08448">
    <property type="entry name" value="PAS_4"/>
    <property type="match status" value="1"/>
</dbReference>
<sequence>MTAAIGLALLAFVARSPGVLGLLAAASTALALRAALGATIRARRAEAEREVFADEARRWRGVVEVAEQAMATVTRGGIVTSWNPAAERLYGWLRHEIAGRSLLEVVDPGRRAEVTARLTRCAGREGGTFESVGLHRDGTRVEVAVTIAPIVSGRGQWVVAAVLWRDVRETKTLRAMCRQLERDYDDLVEHADDGVFLTDHEGRLVRVNQAGCRQLGVSRDELVGRPLTGFVAGEQAQRLAEIRAALVPGVPRVCEVPLRRRDGGLLEAEVRTVLLGDGRVQSFVRDLELRRAVHAELVQAHAAERGLRVQLQSLSQATSAITDAVARIPETDLDAVLMVVVLQAQTLTNARYAALGLGTDPTRPFERWVYAGMTSAQAEAIGRGPRPVGLLGAVAVGARAVRLRDMADSPEHIGFPPNHPPMHGFLGVPILYEGRSRGNLYLADKLDGGEFTAADQQALETLAARAGAALEMARLYHEEALATSWLRGAIDGIPEAVILVDAGGEVSLNAAARELLPEDQKGEGGLAAVSRLLLYETSGAPLGEADLPLTRALREGVTTIGLECSSRDHKGQPVPLLASASPLRDDSGRPVGAVCVLRDISSLKEIERLREQWTAVIAHELRQPVQMIHACARTIEHARVGERDPLTAKSVGRILGAANRLERMIKDLLDAARIEARQLSLQHESLDLGELLAEVIGRIGHTTDRVLRLELPPQLPRVCGDSGRIEQIVENLLTNALKYGDPGAPIVVDARPRERDVLVSTTNQGHGLAPAEVDCLFKRFYRSRAVGSIEGLGLGLYIAHGLVEAHGGRIWVESGDGGTSFRFTLPIEPPAASQ</sequence>
<dbReference type="InterPro" id="IPR013767">
    <property type="entry name" value="PAS_fold"/>
</dbReference>
<comment type="catalytic activity">
    <reaction evidence="1">
        <text>ATP + protein L-histidine = ADP + protein N-phospho-L-histidine.</text>
        <dbReference type="EC" id="2.7.13.3"/>
    </reaction>
</comment>
<keyword evidence="12" id="KW-0472">Membrane</keyword>
<keyword evidence="8" id="KW-0418">Kinase</keyword>
<dbReference type="NCBIfam" id="TIGR00229">
    <property type="entry name" value="sensory_box"/>
    <property type="match status" value="2"/>
</dbReference>